<accession>A0A0K2AKA4</accession>
<dbReference type="AlphaFoldDB" id="A0A0K2AKA4"/>
<reference evidence="3" key="1">
    <citation type="journal article" date="2015" name="J. Biotechnol.">
        <title>Complete genome sequence of Streptomyces ambofaciens ATCC 23877, the spiramycin producer.</title>
        <authorList>
            <person name="Thibessard A."/>
            <person name="Haas D."/>
            <person name="Gerbaud C."/>
            <person name="Aigle B."/>
            <person name="Lautru S."/>
            <person name="Pernodet J.L."/>
            <person name="Leblond P."/>
        </authorList>
    </citation>
    <scope>NUCLEOTIDE SEQUENCE [LARGE SCALE GENOMIC DNA]</scope>
    <source>
        <strain evidence="3">ATCC 23877 / 3486 / DSM 40053 / JCM 4204 / NBRC 12836 / NRRL B-2516</strain>
    </source>
</reference>
<gene>
    <name evidence="2" type="ORF">SAM23877_0238</name>
</gene>
<dbReference type="EMBL" id="CP012382">
    <property type="protein sequence ID" value="AKZ53287.1"/>
    <property type="molecule type" value="Genomic_DNA"/>
</dbReference>
<dbReference type="Proteomes" id="UP000061018">
    <property type="component" value="Chromosome"/>
</dbReference>
<organism evidence="2 3">
    <name type="scientific">Streptomyces ambofaciens (strain ATCC 23877 / 3486 / DSM 40053 / JCM 4204 / NBRC 12836 / NRRL B-2516)</name>
    <dbReference type="NCBI Taxonomy" id="278992"/>
    <lineage>
        <taxon>Bacteria</taxon>
        <taxon>Bacillati</taxon>
        <taxon>Actinomycetota</taxon>
        <taxon>Actinomycetes</taxon>
        <taxon>Kitasatosporales</taxon>
        <taxon>Streptomycetaceae</taxon>
        <taxon>Streptomyces</taxon>
    </lineage>
</organism>
<evidence type="ECO:0000313" key="3">
    <source>
        <dbReference type="Proteomes" id="UP000061018"/>
    </source>
</evidence>
<proteinExistence type="predicted"/>
<feature type="region of interest" description="Disordered" evidence="1">
    <location>
        <begin position="1"/>
        <end position="24"/>
    </location>
</feature>
<protein>
    <submittedName>
        <fullName evidence="2">Uncharacterized protein</fullName>
    </submittedName>
</protein>
<sequence length="72" mass="8028">MGERRCPMSGPGVHGAVSDRDQTGLERGAEPFLRRWTADRFTCGVALFYHVFAESLVTHLTSRFVTDENPST</sequence>
<dbReference type="KEGG" id="samb:SAM23877_0238"/>
<evidence type="ECO:0000313" key="2">
    <source>
        <dbReference type="EMBL" id="AKZ53287.1"/>
    </source>
</evidence>
<name>A0A0K2AKA4_STRA7</name>
<evidence type="ECO:0000256" key="1">
    <source>
        <dbReference type="SAM" id="MobiDB-lite"/>
    </source>
</evidence>